<dbReference type="Proteomes" id="UP000314616">
    <property type="component" value="Chromosome"/>
</dbReference>
<dbReference type="EMBL" id="CP040915">
    <property type="protein sequence ID" value="QDC26669.1"/>
    <property type="molecule type" value="Genomic_DNA"/>
</dbReference>
<dbReference type="Pfam" id="PF12728">
    <property type="entry name" value="HTH_17"/>
    <property type="match status" value="1"/>
</dbReference>
<dbReference type="AlphaFoldDB" id="A0A5B8C7C9"/>
<dbReference type="OrthoDB" id="4870800at2"/>
<proteinExistence type="predicted"/>
<evidence type="ECO:0000313" key="2">
    <source>
        <dbReference type="EMBL" id="QDC26669.1"/>
    </source>
</evidence>
<feature type="domain" description="Helix-turn-helix" evidence="1">
    <location>
        <begin position="7"/>
        <end position="47"/>
    </location>
</feature>
<dbReference type="SUPFAM" id="SSF46955">
    <property type="entry name" value="Putative DNA-binding domain"/>
    <property type="match status" value="1"/>
</dbReference>
<reference evidence="2 3" key="1">
    <citation type="submission" date="2019-05" db="EMBL/GenBank/DDBJ databases">
        <title>Georgenia *** sp. nov., and Georgenia *** sp. nov., isolated from the intestinal contents of plateau pika (Ochotona curzoniae) in the Qinghai-Tibet plateau of China.</title>
        <authorList>
            <person name="Tian Z."/>
        </authorList>
    </citation>
    <scope>NUCLEOTIDE SEQUENCE [LARGE SCALE GENOMIC DNA]</scope>
    <source>
        <strain evidence="2 3">Z443</strain>
    </source>
</reference>
<dbReference type="NCBIfam" id="TIGR01764">
    <property type="entry name" value="excise"/>
    <property type="match status" value="1"/>
</dbReference>
<gene>
    <name evidence="2" type="ORF">FE374_10545</name>
</gene>
<sequence length="60" mass="6645">MQLVPLSDAAARLNVSTKTLRRRIADGSITGYRIGRLVRVDLEEVTERLLVAIPTVRGAR</sequence>
<protein>
    <submittedName>
        <fullName evidence="2">Helix-turn-helix domain-containing protein</fullName>
    </submittedName>
</protein>
<dbReference type="KEGG" id="gyu:FE374_10545"/>
<organism evidence="2 3">
    <name type="scientific">Georgenia yuyongxinii</name>
    <dbReference type="NCBI Taxonomy" id="2589797"/>
    <lineage>
        <taxon>Bacteria</taxon>
        <taxon>Bacillati</taxon>
        <taxon>Actinomycetota</taxon>
        <taxon>Actinomycetes</taxon>
        <taxon>Micrococcales</taxon>
        <taxon>Bogoriellaceae</taxon>
        <taxon>Georgenia</taxon>
    </lineage>
</organism>
<evidence type="ECO:0000259" key="1">
    <source>
        <dbReference type="Pfam" id="PF12728"/>
    </source>
</evidence>
<dbReference type="GO" id="GO:0003677">
    <property type="term" value="F:DNA binding"/>
    <property type="evidence" value="ECO:0007669"/>
    <property type="project" value="InterPro"/>
</dbReference>
<accession>A0A5B8C7C9</accession>
<dbReference type="InterPro" id="IPR041657">
    <property type="entry name" value="HTH_17"/>
</dbReference>
<dbReference type="InterPro" id="IPR009061">
    <property type="entry name" value="DNA-bd_dom_put_sf"/>
</dbReference>
<name>A0A5B8C7C9_9MICO</name>
<dbReference type="InterPro" id="IPR010093">
    <property type="entry name" value="SinI_DNA-bd"/>
</dbReference>
<evidence type="ECO:0000313" key="3">
    <source>
        <dbReference type="Proteomes" id="UP000314616"/>
    </source>
</evidence>